<dbReference type="CDD" id="cd01949">
    <property type="entry name" value="GGDEF"/>
    <property type="match status" value="1"/>
</dbReference>
<dbReference type="NCBIfam" id="TIGR00254">
    <property type="entry name" value="GGDEF"/>
    <property type="match status" value="1"/>
</dbReference>
<dbReference type="GO" id="GO:0071732">
    <property type="term" value="P:cellular response to nitric oxide"/>
    <property type="evidence" value="ECO:0007669"/>
    <property type="project" value="UniProtKB-ARBA"/>
</dbReference>
<dbReference type="Gene3D" id="3.20.20.450">
    <property type="entry name" value="EAL domain"/>
    <property type="match status" value="1"/>
</dbReference>
<dbReference type="Pfam" id="PF00990">
    <property type="entry name" value="GGDEF"/>
    <property type="match status" value="1"/>
</dbReference>
<feature type="domain" description="PAC" evidence="6">
    <location>
        <begin position="418"/>
        <end position="470"/>
    </location>
</feature>
<dbReference type="EMBL" id="JABVCQ010000031">
    <property type="protein sequence ID" value="MBB1126978.1"/>
    <property type="molecule type" value="Genomic_DNA"/>
</dbReference>
<evidence type="ECO:0000259" key="5">
    <source>
        <dbReference type="PROSITE" id="PS50112"/>
    </source>
</evidence>
<dbReference type="SUPFAM" id="SSF55785">
    <property type="entry name" value="PYP-like sensor domain (PAS domain)"/>
    <property type="match status" value="5"/>
</dbReference>
<dbReference type="PROSITE" id="PS50112">
    <property type="entry name" value="PAS"/>
    <property type="match status" value="2"/>
</dbReference>
<dbReference type="GO" id="GO:0071111">
    <property type="term" value="F:cyclic-guanylate-specific phosphodiesterase activity"/>
    <property type="evidence" value="ECO:0007669"/>
    <property type="project" value="UniProtKB-EC"/>
</dbReference>
<dbReference type="InterPro" id="IPR043128">
    <property type="entry name" value="Rev_trsase/Diguanyl_cyclase"/>
</dbReference>
<comment type="caution">
    <text evidence="9">The sequence shown here is derived from an EMBL/GenBank/DDBJ whole genome shotgun (WGS) entry which is preliminary data.</text>
</comment>
<evidence type="ECO:0000256" key="2">
    <source>
        <dbReference type="ARBA" id="ARBA00012282"/>
    </source>
</evidence>
<dbReference type="InterPro" id="IPR001633">
    <property type="entry name" value="EAL_dom"/>
</dbReference>
<dbReference type="InterPro" id="IPR035919">
    <property type="entry name" value="EAL_sf"/>
</dbReference>
<dbReference type="PROSITE" id="PS50883">
    <property type="entry name" value="EAL"/>
    <property type="match status" value="1"/>
</dbReference>
<dbReference type="Pfam" id="PF00563">
    <property type="entry name" value="EAL"/>
    <property type="match status" value="1"/>
</dbReference>
<dbReference type="Gene3D" id="3.30.70.270">
    <property type="match status" value="1"/>
</dbReference>
<dbReference type="FunFam" id="3.20.20.450:FF:000001">
    <property type="entry name" value="Cyclic di-GMP phosphodiesterase yahA"/>
    <property type="match status" value="1"/>
</dbReference>
<dbReference type="Gene3D" id="2.10.70.100">
    <property type="match status" value="1"/>
</dbReference>
<feature type="domain" description="PAS" evidence="5">
    <location>
        <begin position="598"/>
        <end position="644"/>
    </location>
</feature>
<dbReference type="PANTHER" id="PTHR44757">
    <property type="entry name" value="DIGUANYLATE CYCLASE DGCP"/>
    <property type="match status" value="1"/>
</dbReference>
<evidence type="ECO:0000259" key="8">
    <source>
        <dbReference type="PROSITE" id="PS50887"/>
    </source>
</evidence>
<dbReference type="PROSITE" id="PS50887">
    <property type="entry name" value="GGDEF"/>
    <property type="match status" value="1"/>
</dbReference>
<gene>
    <name evidence="9" type="ORF">HUK38_12200</name>
</gene>
<dbReference type="InterPro" id="IPR001610">
    <property type="entry name" value="PAC"/>
</dbReference>
<dbReference type="Pfam" id="PF13426">
    <property type="entry name" value="PAS_9"/>
    <property type="match status" value="2"/>
</dbReference>
<name>A0A839HJJ8_9GAMM</name>
<dbReference type="RefSeq" id="WP_182584605.1">
    <property type="nucleotide sequence ID" value="NZ_JABVCQ010000031.1"/>
</dbReference>
<dbReference type="CDD" id="cd01948">
    <property type="entry name" value="EAL"/>
    <property type="match status" value="1"/>
</dbReference>
<evidence type="ECO:0000256" key="4">
    <source>
        <dbReference type="ARBA" id="ARBA00051114"/>
    </source>
</evidence>
<evidence type="ECO:0000313" key="9">
    <source>
        <dbReference type="EMBL" id="MBB1126978.1"/>
    </source>
</evidence>
<feature type="domain" description="GGDEF" evidence="8">
    <location>
        <begin position="755"/>
        <end position="888"/>
    </location>
</feature>
<dbReference type="Pfam" id="PF13188">
    <property type="entry name" value="PAS_8"/>
    <property type="match status" value="1"/>
</dbReference>
<evidence type="ECO:0000313" key="10">
    <source>
        <dbReference type="Proteomes" id="UP000548632"/>
    </source>
</evidence>
<feature type="domain" description="PAC" evidence="6">
    <location>
        <begin position="671"/>
        <end position="723"/>
    </location>
</feature>
<dbReference type="Proteomes" id="UP000548632">
    <property type="component" value="Unassembled WGS sequence"/>
</dbReference>
<comment type="cofactor">
    <cofactor evidence="1">
        <name>Mg(2+)</name>
        <dbReference type="ChEBI" id="CHEBI:18420"/>
    </cofactor>
</comment>
<feature type="domain" description="PAS" evidence="5">
    <location>
        <begin position="215"/>
        <end position="273"/>
    </location>
</feature>
<dbReference type="CDD" id="cd00130">
    <property type="entry name" value="PAS"/>
    <property type="match status" value="4"/>
</dbReference>
<evidence type="ECO:0000256" key="1">
    <source>
        <dbReference type="ARBA" id="ARBA00001946"/>
    </source>
</evidence>
<dbReference type="SMART" id="SM00086">
    <property type="entry name" value="PAC"/>
    <property type="match status" value="4"/>
</dbReference>
<evidence type="ECO:0000256" key="3">
    <source>
        <dbReference type="ARBA" id="ARBA00022636"/>
    </source>
</evidence>
<proteinExistence type="predicted"/>
<dbReference type="FunFam" id="3.30.70.270:FF:000001">
    <property type="entry name" value="Diguanylate cyclase domain protein"/>
    <property type="match status" value="1"/>
</dbReference>
<reference evidence="9 10" key="1">
    <citation type="journal article" date="2020" name="Arch. Microbiol.">
        <title>The genome sequence of the giant phototrophic gammaproteobacterium Thiospirillum jenense gives insight into its physiological properties and phylogenetic relationships.</title>
        <authorList>
            <person name="Imhoff J.F."/>
            <person name="Meyer T.E."/>
            <person name="Kyndt J.A."/>
        </authorList>
    </citation>
    <scope>NUCLEOTIDE SEQUENCE [LARGE SCALE GENOMIC DNA]</scope>
    <source>
        <strain evidence="9 10">DSM 216</strain>
    </source>
</reference>
<dbReference type="NCBIfam" id="TIGR00229">
    <property type="entry name" value="sensory_box"/>
    <property type="match status" value="5"/>
</dbReference>
<sequence>MSSQQRSFSKNGPGDDIARSAQELRERALAALRAGQFDLAEQVLTGSEVTFAELIENLRIYQAELLIQNEELRRSQAEREEALTRFTAFFMTLPIAELVVDRQGLVMDANSEAERLFSLKPTHLHQHFFARLVEEQDRSKVILAWSRLEREETVVLIELRFRGLRGVSFIGDLHIARLPGELDERRRFVCAVLDRTESVQQREDLRAAHEGLRESEERYRVLAEFSPDWEYWIDPDGHFIYMSPACFSVTGFTATELTDDPALLERIIHPDDRHHCIAHFRRHDLNEEHAACFNFRLFTRDGRERWIEHVCNPVMSADGRDLGRRGVNRDITDRMRAEQELQRSEALLRATGRTARVGGWELDAATMRLRWTEMTHELYQVEAHFTPTLETSLSFYHPEDRPRLQQAITNSLTNGNSFELELRLTTARGQMVWIKAAGDPIRAADGRIIKLCGSFQDISRRVLANQALRERENQYMALFESASEGLCIIKDERFISVNKAALRMLGYAETESAALLGRRPSELSPSVQSDGEDSFTKEQRLMAQAYYEGTAHFEWTHHNATQQLVVLAISLIRVELRGEPALFATWRDLTRERVAREREQRAQTVFDNTSEGILITDLNRRIVAVNPAFTTITGYTEAEVLGQTPRVLQSGRHDDTFYKLMWETLLKTGSWRGEFWNRRKNGEIYPQQSTISVVYTTDGKPTCYIGVFGDLSQIRHSQEELYRITHHDVLTGLPNRALLQASLEQSLARARRAHSLLALLYLDLDLFKNVNDTLGHPVGDQLLQQVAQVMRDKLREANIIARVGGDEFVILLEDLPEPNAAAKVARRLLTLFSEPFISDARKLYITASIGISIYPMDGQEMDILLSHADVAMYQAKEHGRNTYCFFEATMTTGAAERLHMENALRGAIARNELFIHYQPQIKLANEVLVGVEALLRWNNPEFGQISPAVFIPIAEEIGLIRSIGAWVLEQGCIQLAAWDAAGFIVPRIAINLSVQQIESTDLVEQVKAVLQQTKIAPDRLELEVTESMLMRHVEQAIENLYALRDLGITLAIDDFGSGYSSLRYLKQLPIHRLKIDRAFIEHLSENNNDGAIVRAIIALGQSLGLYVLAEGVETQPQADFLRAQGCHEVQGYLFGRPMSANDLMNRR</sequence>
<accession>A0A839HJJ8</accession>
<dbReference type="Pfam" id="PF08447">
    <property type="entry name" value="PAS_3"/>
    <property type="match status" value="2"/>
</dbReference>
<feature type="domain" description="EAL" evidence="7">
    <location>
        <begin position="897"/>
        <end position="1147"/>
    </location>
</feature>
<dbReference type="SUPFAM" id="SSF55073">
    <property type="entry name" value="Nucleotide cyclase"/>
    <property type="match status" value="1"/>
</dbReference>
<dbReference type="EC" id="3.1.4.52" evidence="2"/>
<dbReference type="PANTHER" id="PTHR44757:SF2">
    <property type="entry name" value="BIOFILM ARCHITECTURE MAINTENANCE PROTEIN MBAA"/>
    <property type="match status" value="1"/>
</dbReference>
<dbReference type="SUPFAM" id="SSF141868">
    <property type="entry name" value="EAL domain-like"/>
    <property type="match status" value="1"/>
</dbReference>
<dbReference type="InterPro" id="IPR000700">
    <property type="entry name" value="PAS-assoc_C"/>
</dbReference>
<evidence type="ECO:0000259" key="7">
    <source>
        <dbReference type="PROSITE" id="PS50883"/>
    </source>
</evidence>
<keyword evidence="10" id="KW-1185">Reference proteome</keyword>
<dbReference type="Gene3D" id="3.30.450.20">
    <property type="entry name" value="PAS domain"/>
    <property type="match status" value="5"/>
</dbReference>
<dbReference type="InterPro" id="IPR013655">
    <property type="entry name" value="PAS_fold_3"/>
</dbReference>
<dbReference type="SMART" id="SM00267">
    <property type="entry name" value="GGDEF"/>
    <property type="match status" value="1"/>
</dbReference>
<feature type="domain" description="PAC" evidence="6">
    <location>
        <begin position="291"/>
        <end position="343"/>
    </location>
</feature>
<dbReference type="InterPro" id="IPR029787">
    <property type="entry name" value="Nucleotide_cyclase"/>
</dbReference>
<comment type="catalytic activity">
    <reaction evidence="4">
        <text>3',3'-c-di-GMP + H2O = 5'-phosphoguanylyl(3'-&gt;5')guanosine + H(+)</text>
        <dbReference type="Rhea" id="RHEA:24902"/>
        <dbReference type="ChEBI" id="CHEBI:15377"/>
        <dbReference type="ChEBI" id="CHEBI:15378"/>
        <dbReference type="ChEBI" id="CHEBI:58754"/>
        <dbReference type="ChEBI" id="CHEBI:58805"/>
        <dbReference type="EC" id="3.1.4.52"/>
    </reaction>
    <physiologicalReaction direction="left-to-right" evidence="4">
        <dbReference type="Rhea" id="RHEA:24903"/>
    </physiologicalReaction>
</comment>
<dbReference type="SMART" id="SM00091">
    <property type="entry name" value="PAS"/>
    <property type="match status" value="5"/>
</dbReference>
<dbReference type="PROSITE" id="PS50113">
    <property type="entry name" value="PAC"/>
    <property type="match status" value="3"/>
</dbReference>
<dbReference type="InterPro" id="IPR000014">
    <property type="entry name" value="PAS"/>
</dbReference>
<dbReference type="InterPro" id="IPR052155">
    <property type="entry name" value="Biofilm_reg_signaling"/>
</dbReference>
<dbReference type="InterPro" id="IPR035965">
    <property type="entry name" value="PAS-like_dom_sf"/>
</dbReference>
<dbReference type="AlphaFoldDB" id="A0A839HJJ8"/>
<organism evidence="9 10">
    <name type="scientific">Thiospirillum jenense</name>
    <dbReference type="NCBI Taxonomy" id="1653858"/>
    <lineage>
        <taxon>Bacteria</taxon>
        <taxon>Pseudomonadati</taxon>
        <taxon>Pseudomonadota</taxon>
        <taxon>Gammaproteobacteria</taxon>
        <taxon>Chromatiales</taxon>
        <taxon>Chromatiaceae</taxon>
        <taxon>Thiospirillum</taxon>
    </lineage>
</organism>
<dbReference type="InterPro" id="IPR000160">
    <property type="entry name" value="GGDEF_dom"/>
</dbReference>
<dbReference type="SMART" id="SM00052">
    <property type="entry name" value="EAL"/>
    <property type="match status" value="1"/>
</dbReference>
<evidence type="ECO:0000259" key="6">
    <source>
        <dbReference type="PROSITE" id="PS50113"/>
    </source>
</evidence>
<keyword evidence="3" id="KW-0973">c-di-GMP</keyword>
<protein>
    <recommendedName>
        <fullName evidence="2">cyclic-guanylate-specific phosphodiesterase</fullName>
        <ecNumber evidence="2">3.1.4.52</ecNumber>
    </recommendedName>
</protein>